<dbReference type="Pfam" id="PF01618">
    <property type="entry name" value="MotA_ExbB"/>
    <property type="match status" value="1"/>
</dbReference>
<evidence type="ECO:0000256" key="2">
    <source>
        <dbReference type="ARBA" id="ARBA00022448"/>
    </source>
</evidence>
<evidence type="ECO:0000256" key="1">
    <source>
        <dbReference type="ARBA" id="ARBA00004651"/>
    </source>
</evidence>
<comment type="subcellular location">
    <subcellularLocation>
        <location evidence="1">Cell membrane</location>
        <topology evidence="1">Multi-pass membrane protein</topology>
    </subcellularLocation>
    <subcellularLocation>
        <location evidence="8">Membrane</location>
        <topology evidence="8">Multi-pass membrane protein</topology>
    </subcellularLocation>
</comment>
<evidence type="ECO:0000313" key="13">
    <source>
        <dbReference type="Proteomes" id="UP000029452"/>
    </source>
</evidence>
<evidence type="ECO:0000259" key="11">
    <source>
        <dbReference type="Pfam" id="PF01618"/>
    </source>
</evidence>
<keyword evidence="5 8" id="KW-0653">Protein transport</keyword>
<feature type="transmembrane region" description="Helical" evidence="10">
    <location>
        <begin position="209"/>
        <end position="230"/>
    </location>
</feature>
<dbReference type="PATRIC" id="fig|178606.4.peg.1159"/>
<feature type="transmembrane region" description="Helical" evidence="10">
    <location>
        <begin position="163"/>
        <end position="189"/>
    </location>
</feature>
<gene>
    <name evidence="12" type="ORF">LptCag_0626</name>
</gene>
<protein>
    <submittedName>
        <fullName evidence="12">Ferric siderophore transport system, biopolymer transport protein ExbB</fullName>
    </submittedName>
</protein>
<comment type="caution">
    <text evidence="12">The sequence shown here is derived from an EMBL/GenBank/DDBJ whole genome shotgun (WGS) entry which is preliminary data.</text>
</comment>
<reference evidence="12 13" key="1">
    <citation type="submission" date="2014-06" db="EMBL/GenBank/DDBJ databases">
        <title>Draft genome sequence of iron oxidizing acidophile Leptospirillum ferriphilum DSM14647.</title>
        <authorList>
            <person name="Cardenas J.P."/>
            <person name="Lazcano M."/>
            <person name="Ossandon F.J."/>
            <person name="Corbett M."/>
            <person name="Holmes D.S."/>
            <person name="Watkin E."/>
        </authorList>
    </citation>
    <scope>NUCLEOTIDE SEQUENCE [LARGE SCALE GENOMIC DNA]</scope>
    <source>
        <strain evidence="12 13">DSM 14647</strain>
    </source>
</reference>
<keyword evidence="7 10" id="KW-0472">Membrane</keyword>
<evidence type="ECO:0000256" key="4">
    <source>
        <dbReference type="ARBA" id="ARBA00022692"/>
    </source>
</evidence>
<feature type="region of interest" description="Disordered" evidence="9">
    <location>
        <begin position="260"/>
        <end position="284"/>
    </location>
</feature>
<dbReference type="Proteomes" id="UP000029452">
    <property type="component" value="Unassembled WGS sequence"/>
</dbReference>
<accession>A0A094WBX1</accession>
<dbReference type="InterPro" id="IPR002898">
    <property type="entry name" value="MotA_ExbB_proton_chnl"/>
</dbReference>
<dbReference type="EMBL" id="JPGK01000004">
    <property type="protein sequence ID" value="KGA94000.1"/>
    <property type="molecule type" value="Genomic_DNA"/>
</dbReference>
<organism evidence="12 13">
    <name type="scientific">Leptospirillum ferriphilum</name>
    <dbReference type="NCBI Taxonomy" id="178606"/>
    <lineage>
        <taxon>Bacteria</taxon>
        <taxon>Pseudomonadati</taxon>
        <taxon>Nitrospirota</taxon>
        <taxon>Nitrospiria</taxon>
        <taxon>Nitrospirales</taxon>
        <taxon>Nitrospiraceae</taxon>
        <taxon>Leptospirillum</taxon>
    </lineage>
</organism>
<keyword evidence="4 10" id="KW-0812">Transmembrane</keyword>
<feature type="domain" description="MotA/TolQ/ExbB proton channel" evidence="11">
    <location>
        <begin position="135"/>
        <end position="241"/>
    </location>
</feature>
<feature type="transmembrane region" description="Helical" evidence="10">
    <location>
        <begin position="63"/>
        <end position="84"/>
    </location>
</feature>
<proteinExistence type="inferred from homology"/>
<dbReference type="AlphaFoldDB" id="A0A094WBX1"/>
<evidence type="ECO:0000256" key="8">
    <source>
        <dbReference type="RuleBase" id="RU004057"/>
    </source>
</evidence>
<evidence type="ECO:0000256" key="10">
    <source>
        <dbReference type="SAM" id="Phobius"/>
    </source>
</evidence>
<name>A0A094WBX1_9BACT</name>
<dbReference type="PANTHER" id="PTHR30625">
    <property type="entry name" value="PROTEIN TOLQ"/>
    <property type="match status" value="1"/>
</dbReference>
<keyword evidence="2 8" id="KW-0813">Transport</keyword>
<evidence type="ECO:0000313" key="12">
    <source>
        <dbReference type="EMBL" id="KGA94000.1"/>
    </source>
</evidence>
<dbReference type="GO" id="GO:0017038">
    <property type="term" value="P:protein import"/>
    <property type="evidence" value="ECO:0007669"/>
    <property type="project" value="TreeGrafter"/>
</dbReference>
<evidence type="ECO:0000256" key="3">
    <source>
        <dbReference type="ARBA" id="ARBA00022475"/>
    </source>
</evidence>
<dbReference type="InterPro" id="IPR050790">
    <property type="entry name" value="ExbB/TolQ_transport"/>
</dbReference>
<comment type="similarity">
    <text evidence="8">Belongs to the exbB/tolQ family.</text>
</comment>
<dbReference type="GO" id="GO:0005886">
    <property type="term" value="C:plasma membrane"/>
    <property type="evidence" value="ECO:0007669"/>
    <property type="project" value="UniProtKB-SubCell"/>
</dbReference>
<evidence type="ECO:0000256" key="6">
    <source>
        <dbReference type="ARBA" id="ARBA00022989"/>
    </source>
</evidence>
<dbReference type="PANTHER" id="PTHR30625:SF15">
    <property type="entry name" value="BIOPOLYMER TRANSPORT PROTEIN EXBB"/>
    <property type="match status" value="1"/>
</dbReference>
<evidence type="ECO:0000256" key="5">
    <source>
        <dbReference type="ARBA" id="ARBA00022927"/>
    </source>
</evidence>
<keyword evidence="6 10" id="KW-1133">Transmembrane helix</keyword>
<evidence type="ECO:0000256" key="7">
    <source>
        <dbReference type="ARBA" id="ARBA00023136"/>
    </source>
</evidence>
<sequence>MLFIQQGEMKISPCFLPFILSSPRFNNAMQECTHEQKTPENLQVQPEELTMNLLEYLLRGGPIMYLLLPMSAIALAVITERLVYIRREKIGTFRILAILRKGALGEQGIGDVRKLLEDSNKKHLIVGKILSLFLDRKISEGDIEHLVEAEALLEEKRLKEWMWILDTTITMAPLLGLLGTIMGIISSFHVMSISGLGKPAQITGGVAEALIATATGLVIAIISLGFYNMLNTQIREIRNGIESSARLLFHLQEHLTRSDTSRSVSGSAPQAGFHAQGQPELNLR</sequence>
<evidence type="ECO:0000256" key="9">
    <source>
        <dbReference type="SAM" id="MobiDB-lite"/>
    </source>
</evidence>
<keyword evidence="3" id="KW-1003">Cell membrane</keyword>